<evidence type="ECO:0000256" key="2">
    <source>
        <dbReference type="HAMAP-Rule" id="MF_00839"/>
    </source>
</evidence>
<dbReference type="Proteomes" id="UP000320781">
    <property type="component" value="Unassembled WGS sequence"/>
</dbReference>
<keyword evidence="1 2" id="KW-0810">Translation regulation</keyword>
<dbReference type="InterPro" id="IPR050574">
    <property type="entry name" value="HPF/YfiA_ribosome-assoc"/>
</dbReference>
<comment type="caution">
    <text evidence="5">The sequence shown here is derived from an EMBL/GenBank/DDBJ whole genome shotgun (WGS) entry which is preliminary data.</text>
</comment>
<dbReference type="Gene3D" id="3.30.505.50">
    <property type="entry name" value="Sigma 54 modulation/S30EA ribosomal protein, C-terminal domain"/>
    <property type="match status" value="1"/>
</dbReference>
<comment type="subunit">
    <text evidence="2">Interacts with 100S ribosomes.</text>
</comment>
<dbReference type="InterPro" id="IPR036567">
    <property type="entry name" value="RHF-like"/>
</dbReference>
<organism evidence="5 6">
    <name type="scientific">Aerophobetes bacterium</name>
    <dbReference type="NCBI Taxonomy" id="2030807"/>
    <lineage>
        <taxon>Bacteria</taxon>
        <taxon>Candidatus Aerophobota</taxon>
    </lineage>
</organism>
<protein>
    <recommendedName>
        <fullName evidence="2">Ribosome hibernation promoting factor</fullName>
        <shortName evidence="2">HPF</shortName>
    </recommendedName>
</protein>
<dbReference type="Pfam" id="PF02482">
    <property type="entry name" value="Ribosomal_S30AE"/>
    <property type="match status" value="1"/>
</dbReference>
<dbReference type="NCBIfam" id="TIGR00741">
    <property type="entry name" value="yfiA"/>
    <property type="match status" value="1"/>
</dbReference>
<reference evidence="5 6" key="1">
    <citation type="submission" date="2019-03" db="EMBL/GenBank/DDBJ databases">
        <title>Metabolic potential of uncultured bacteria and archaea associated with petroleum seepage in deep-sea sediments.</title>
        <authorList>
            <person name="Dong X."/>
            <person name="Hubert C."/>
        </authorList>
    </citation>
    <scope>NUCLEOTIDE SEQUENCE [LARGE SCALE GENOMIC DNA]</scope>
    <source>
        <strain evidence="5">E44_bin92</strain>
    </source>
</reference>
<keyword evidence="3" id="KW-0175">Coiled coil</keyword>
<dbReference type="InterPro" id="IPR032528">
    <property type="entry name" value="Ribosom_S30AE_C"/>
</dbReference>
<dbReference type="PANTHER" id="PTHR33231">
    <property type="entry name" value="30S RIBOSOMAL PROTEIN"/>
    <property type="match status" value="1"/>
</dbReference>
<sequence>MMKIEVSGIHVPIQEEVDKHIRKKVEKLTKYLDRIVSAKVILKMQRETYITEINVLGNRTSIHGEGTSEDLHVSIDRAVDKVRRQVRKVKEKLKSHKHRARLAEERMSFKDESLPGARSEVIHITRQIAKPMNLDEATMQLDLSRDKFLVFVNAATEQVNVIYKMTSGGYGLIEPQL</sequence>
<dbReference type="HAMAP" id="MF_00839">
    <property type="entry name" value="HPF"/>
    <property type="match status" value="1"/>
</dbReference>
<dbReference type="SUPFAM" id="SSF69754">
    <property type="entry name" value="Ribosome binding protein Y (YfiA homologue)"/>
    <property type="match status" value="1"/>
</dbReference>
<evidence type="ECO:0000313" key="5">
    <source>
        <dbReference type="EMBL" id="TES84496.1"/>
    </source>
</evidence>
<dbReference type="AlphaFoldDB" id="A0A523QGB2"/>
<dbReference type="GO" id="GO:0045900">
    <property type="term" value="P:negative regulation of translational elongation"/>
    <property type="evidence" value="ECO:0007669"/>
    <property type="project" value="TreeGrafter"/>
</dbReference>
<proteinExistence type="inferred from homology"/>
<comment type="similarity">
    <text evidence="2">Belongs to the HPF/YfiA ribosome-associated protein family. Long HPF subfamily.</text>
</comment>
<dbReference type="InterPro" id="IPR038416">
    <property type="entry name" value="Ribosom_S30AE_C_sf"/>
</dbReference>
<evidence type="ECO:0000259" key="4">
    <source>
        <dbReference type="Pfam" id="PF16321"/>
    </source>
</evidence>
<dbReference type="Gene3D" id="3.30.160.100">
    <property type="entry name" value="Ribosome hibernation promotion factor-like"/>
    <property type="match status" value="1"/>
</dbReference>
<dbReference type="CDD" id="cd00552">
    <property type="entry name" value="RaiA"/>
    <property type="match status" value="1"/>
</dbReference>
<gene>
    <name evidence="5" type="primary">raiA</name>
    <name evidence="2" type="synonym">hpf</name>
    <name evidence="5" type="ORF">E3J95_06545</name>
</gene>
<evidence type="ECO:0000256" key="1">
    <source>
        <dbReference type="ARBA" id="ARBA00022845"/>
    </source>
</evidence>
<name>A0A523QGB2_UNCAE</name>
<dbReference type="InterPro" id="IPR034694">
    <property type="entry name" value="HPF_long/plastid"/>
</dbReference>
<dbReference type="InterPro" id="IPR003489">
    <property type="entry name" value="RHF/RaiA"/>
</dbReference>
<comment type="subcellular location">
    <subcellularLocation>
        <location evidence="2">Cytoplasm</location>
    </subcellularLocation>
</comment>
<feature type="domain" description="Sigma 54 modulation/S30EA ribosomal protein C-terminal" evidence="4">
    <location>
        <begin position="119"/>
        <end position="172"/>
    </location>
</feature>
<comment type="function">
    <text evidence="2">Required for dimerization of active 70S ribosomes into 100S ribosomes in stationary phase; 100S ribosomes are translationally inactive and sometimes present during exponential growth.</text>
</comment>
<keyword evidence="2" id="KW-0963">Cytoplasm</keyword>
<dbReference type="GO" id="GO:0022627">
    <property type="term" value="C:cytosolic small ribosomal subunit"/>
    <property type="evidence" value="ECO:0007669"/>
    <property type="project" value="TreeGrafter"/>
</dbReference>
<accession>A0A523QGB2</accession>
<dbReference type="PANTHER" id="PTHR33231:SF1">
    <property type="entry name" value="30S RIBOSOMAL PROTEIN"/>
    <property type="match status" value="1"/>
</dbReference>
<evidence type="ECO:0000313" key="6">
    <source>
        <dbReference type="Proteomes" id="UP000320781"/>
    </source>
</evidence>
<dbReference type="EMBL" id="SOKU01000320">
    <property type="protein sequence ID" value="TES84496.1"/>
    <property type="molecule type" value="Genomic_DNA"/>
</dbReference>
<feature type="coiled-coil region" evidence="3">
    <location>
        <begin position="79"/>
        <end position="106"/>
    </location>
</feature>
<dbReference type="GO" id="GO:0043024">
    <property type="term" value="F:ribosomal small subunit binding"/>
    <property type="evidence" value="ECO:0007669"/>
    <property type="project" value="TreeGrafter"/>
</dbReference>
<evidence type="ECO:0000256" key="3">
    <source>
        <dbReference type="SAM" id="Coils"/>
    </source>
</evidence>
<dbReference type="Pfam" id="PF16321">
    <property type="entry name" value="Ribosom_S30AE_C"/>
    <property type="match status" value="1"/>
</dbReference>